<dbReference type="Proteomes" id="UP000265618">
    <property type="component" value="Unassembled WGS sequence"/>
</dbReference>
<dbReference type="InterPro" id="IPR011043">
    <property type="entry name" value="Gal_Oxase/kelch_b-propeller"/>
</dbReference>
<sequence length="212" mass="23084">MDMAPKSWYLSCRETQLGSGVNYLSVATLSHNTILAVSERGQVDRYTVDPTTLALTDVVQLVEPPADALDQPIVPTVVSGYNQTALVTSGMLVETHPNGVVDFMPSPLEVLLFYPDTGDVRRIERTDHAKWPEPRCGCSAVVVDETLAVVGGSTYKAHSGADLATSMRPLLDMWCLDVNKVDDTDTWRSVSLETMFADVFCSPKLRASCNTG</sequence>
<evidence type="ECO:0000313" key="2">
    <source>
        <dbReference type="Proteomes" id="UP000265618"/>
    </source>
</evidence>
<protein>
    <submittedName>
        <fullName evidence="1">Uncharacterized protein</fullName>
    </submittedName>
</protein>
<accession>A0A9K3D3L9</accession>
<reference evidence="1 2" key="1">
    <citation type="journal article" date="2018" name="PLoS ONE">
        <title>The draft genome of Kipferlia bialata reveals reductive genome evolution in fornicate parasites.</title>
        <authorList>
            <person name="Tanifuji G."/>
            <person name="Takabayashi S."/>
            <person name="Kume K."/>
            <person name="Takagi M."/>
            <person name="Nakayama T."/>
            <person name="Kamikawa R."/>
            <person name="Inagaki Y."/>
            <person name="Hashimoto T."/>
        </authorList>
    </citation>
    <scope>NUCLEOTIDE SEQUENCE [LARGE SCALE GENOMIC DNA]</scope>
    <source>
        <strain evidence="1">NY0173</strain>
    </source>
</reference>
<dbReference type="AlphaFoldDB" id="A0A9K3D3L9"/>
<feature type="non-terminal residue" evidence="1">
    <location>
        <position position="1"/>
    </location>
</feature>
<keyword evidence="2" id="KW-1185">Reference proteome</keyword>
<proteinExistence type="predicted"/>
<dbReference type="InterPro" id="IPR015915">
    <property type="entry name" value="Kelch-typ_b-propeller"/>
</dbReference>
<dbReference type="Gene3D" id="2.120.10.80">
    <property type="entry name" value="Kelch-type beta propeller"/>
    <property type="match status" value="1"/>
</dbReference>
<dbReference type="SUPFAM" id="SSF50965">
    <property type="entry name" value="Galactose oxidase, central domain"/>
    <property type="match status" value="1"/>
</dbReference>
<organism evidence="1 2">
    <name type="scientific">Kipferlia bialata</name>
    <dbReference type="NCBI Taxonomy" id="797122"/>
    <lineage>
        <taxon>Eukaryota</taxon>
        <taxon>Metamonada</taxon>
        <taxon>Carpediemonas-like organisms</taxon>
        <taxon>Kipferlia</taxon>
    </lineage>
</organism>
<gene>
    <name evidence="1" type="ORF">KIPB_009215</name>
</gene>
<evidence type="ECO:0000313" key="1">
    <source>
        <dbReference type="EMBL" id="GIQ87218.1"/>
    </source>
</evidence>
<dbReference type="EMBL" id="BDIP01003063">
    <property type="protein sequence ID" value="GIQ87218.1"/>
    <property type="molecule type" value="Genomic_DNA"/>
</dbReference>
<comment type="caution">
    <text evidence="1">The sequence shown here is derived from an EMBL/GenBank/DDBJ whole genome shotgun (WGS) entry which is preliminary data.</text>
</comment>
<name>A0A9K3D3L9_9EUKA</name>